<organism evidence="2">
    <name type="scientific">Homalodisca liturata</name>
    <dbReference type="NCBI Taxonomy" id="320908"/>
    <lineage>
        <taxon>Eukaryota</taxon>
        <taxon>Metazoa</taxon>
        <taxon>Ecdysozoa</taxon>
        <taxon>Arthropoda</taxon>
        <taxon>Hexapoda</taxon>
        <taxon>Insecta</taxon>
        <taxon>Pterygota</taxon>
        <taxon>Neoptera</taxon>
        <taxon>Paraneoptera</taxon>
        <taxon>Hemiptera</taxon>
        <taxon>Auchenorrhyncha</taxon>
        <taxon>Membracoidea</taxon>
        <taxon>Cicadellidae</taxon>
        <taxon>Cicadellinae</taxon>
        <taxon>Proconiini</taxon>
        <taxon>Homalodisca</taxon>
    </lineage>
</organism>
<feature type="signal peptide" evidence="1">
    <location>
        <begin position="1"/>
        <end position="19"/>
    </location>
</feature>
<evidence type="ECO:0000256" key="1">
    <source>
        <dbReference type="SAM" id="SignalP"/>
    </source>
</evidence>
<proteinExistence type="predicted"/>
<keyword evidence="1" id="KW-0732">Signal</keyword>
<protein>
    <submittedName>
        <fullName evidence="2">Uncharacterized protein</fullName>
    </submittedName>
</protein>
<dbReference type="EMBL" id="GECU01033385">
    <property type="protein sequence ID" value="JAS74321.1"/>
    <property type="molecule type" value="Transcribed_RNA"/>
</dbReference>
<accession>A0A1B6HI70</accession>
<gene>
    <name evidence="2" type="ORF">g.19144</name>
</gene>
<dbReference type="AlphaFoldDB" id="A0A1B6HI70"/>
<feature type="chain" id="PRO_5008584423" evidence="1">
    <location>
        <begin position="20"/>
        <end position="147"/>
    </location>
</feature>
<name>A0A1B6HI70_9HEMI</name>
<reference evidence="2" key="1">
    <citation type="submission" date="2015-11" db="EMBL/GenBank/DDBJ databases">
        <title>De novo transcriptome assembly of four potential Pierce s Disease insect vectors from Arizona vineyards.</title>
        <authorList>
            <person name="Tassone E.E."/>
        </authorList>
    </citation>
    <scope>NUCLEOTIDE SEQUENCE</scope>
</reference>
<evidence type="ECO:0000313" key="2">
    <source>
        <dbReference type="EMBL" id="JAS74321.1"/>
    </source>
</evidence>
<sequence>MFLNICLIILAVFVEISFSGNDCQTVKQLSQVLNKRIKTPTKEIGNVLLEDIEKFNDILWEIREAIRDGNSTVMEDIKPIINATLPSFVATYEILAKKINKEKRKELYRSFNWTEEARKRFEFLCVDAKFQWETLQVIYDLRIKNII</sequence>